<evidence type="ECO:0000313" key="1">
    <source>
        <dbReference type="EMBL" id="MFI7587819.1"/>
    </source>
</evidence>
<comment type="caution">
    <text evidence="1">The sequence shown here is derived from an EMBL/GenBank/DDBJ whole genome shotgun (WGS) entry which is preliminary data.</text>
</comment>
<dbReference type="Pfam" id="PF13376">
    <property type="entry name" value="OmdA"/>
    <property type="match status" value="1"/>
</dbReference>
<dbReference type="EMBL" id="JBITLV010000003">
    <property type="protein sequence ID" value="MFI7587819.1"/>
    <property type="molecule type" value="Genomic_DNA"/>
</dbReference>
<organism evidence="1 2">
    <name type="scientific">Spongisporangium articulatum</name>
    <dbReference type="NCBI Taxonomy" id="3362603"/>
    <lineage>
        <taxon>Bacteria</taxon>
        <taxon>Bacillati</taxon>
        <taxon>Actinomycetota</taxon>
        <taxon>Actinomycetes</taxon>
        <taxon>Kineosporiales</taxon>
        <taxon>Kineosporiaceae</taxon>
        <taxon>Spongisporangium</taxon>
    </lineage>
</organism>
<dbReference type="Proteomes" id="UP001612915">
    <property type="component" value="Unassembled WGS sequence"/>
</dbReference>
<keyword evidence="2" id="KW-1185">Reference proteome</keyword>
<evidence type="ECO:0000313" key="2">
    <source>
        <dbReference type="Proteomes" id="UP001612915"/>
    </source>
</evidence>
<proteinExistence type="predicted"/>
<reference evidence="1 2" key="1">
    <citation type="submission" date="2024-10" db="EMBL/GenBank/DDBJ databases">
        <title>The Natural Products Discovery Center: Release of the First 8490 Sequenced Strains for Exploring Actinobacteria Biosynthetic Diversity.</title>
        <authorList>
            <person name="Kalkreuter E."/>
            <person name="Kautsar S.A."/>
            <person name="Yang D."/>
            <person name="Bader C.D."/>
            <person name="Teijaro C.N."/>
            <person name="Fluegel L."/>
            <person name="Davis C.M."/>
            <person name="Simpson J.R."/>
            <person name="Lauterbach L."/>
            <person name="Steele A.D."/>
            <person name="Gui C."/>
            <person name="Meng S."/>
            <person name="Li G."/>
            <person name="Viehrig K."/>
            <person name="Ye F."/>
            <person name="Su P."/>
            <person name="Kiefer A.F."/>
            <person name="Nichols A."/>
            <person name="Cepeda A.J."/>
            <person name="Yan W."/>
            <person name="Fan B."/>
            <person name="Jiang Y."/>
            <person name="Adhikari A."/>
            <person name="Zheng C.-J."/>
            <person name="Schuster L."/>
            <person name="Cowan T.M."/>
            <person name="Smanski M.J."/>
            <person name="Chevrette M.G."/>
            <person name="De Carvalho L.P.S."/>
            <person name="Shen B."/>
        </authorList>
    </citation>
    <scope>NUCLEOTIDE SEQUENCE [LARGE SCALE GENOMIC DNA]</scope>
    <source>
        <strain evidence="1 2">NPDC049639</strain>
    </source>
</reference>
<sequence>MATREPDGTEDAPVGFPDAASLEAWLEAHHASAPELWLLLPKKGCPEPSVTHRETLDLMLCFGWIDAIRKTWDEHFFRQRYTPRRARSRWSQVNVARVGELTEAGLMRPSGLAEVERARADGRWAAAYAPPSRATVPDDLQAALNANPAAAAFFLTLSSQNRFAILYRVGDAKRAETRARRIANFVADLAAGRTIY</sequence>
<protein>
    <submittedName>
        <fullName evidence="1">YdeI family protein</fullName>
    </submittedName>
</protein>
<name>A0ABW8AN50_9ACTN</name>
<accession>A0ABW8AN50</accession>
<dbReference type="RefSeq" id="WP_398280209.1">
    <property type="nucleotide sequence ID" value="NZ_JBITLV010000003.1"/>
</dbReference>
<gene>
    <name evidence="1" type="ORF">ACIB24_12165</name>
</gene>